<dbReference type="Gene3D" id="2.60.110.10">
    <property type="entry name" value="Thaumatin"/>
    <property type="match status" value="1"/>
</dbReference>
<dbReference type="EMBL" id="JAJJMB010003208">
    <property type="protein sequence ID" value="KAI3948946.1"/>
    <property type="molecule type" value="Genomic_DNA"/>
</dbReference>
<dbReference type="InterPro" id="IPR001938">
    <property type="entry name" value="Thaumatin"/>
</dbReference>
<gene>
    <name evidence="2" type="ORF">MKW98_021552</name>
</gene>
<reference evidence="2" key="1">
    <citation type="submission" date="2022-04" db="EMBL/GenBank/DDBJ databases">
        <title>A functionally conserved STORR gene fusion in Papaver species that diverged 16.8 million years ago.</title>
        <authorList>
            <person name="Catania T."/>
        </authorList>
    </citation>
    <scope>NUCLEOTIDE SEQUENCE</scope>
    <source>
        <strain evidence="2">S-188037</strain>
    </source>
</reference>
<dbReference type="AlphaFoldDB" id="A0AAD4T9H3"/>
<feature type="chain" id="PRO_5041917388" description="Thaumatin-like protein" evidence="1">
    <location>
        <begin position="22"/>
        <end position="312"/>
    </location>
</feature>
<proteinExistence type="predicted"/>
<name>A0AAD4T9H3_9MAGN</name>
<feature type="signal peptide" evidence="1">
    <location>
        <begin position="1"/>
        <end position="21"/>
    </location>
</feature>
<organism evidence="2 3">
    <name type="scientific">Papaver atlanticum</name>
    <dbReference type="NCBI Taxonomy" id="357466"/>
    <lineage>
        <taxon>Eukaryota</taxon>
        <taxon>Viridiplantae</taxon>
        <taxon>Streptophyta</taxon>
        <taxon>Embryophyta</taxon>
        <taxon>Tracheophyta</taxon>
        <taxon>Spermatophyta</taxon>
        <taxon>Magnoliopsida</taxon>
        <taxon>Ranunculales</taxon>
        <taxon>Papaveraceae</taxon>
        <taxon>Papaveroideae</taxon>
        <taxon>Papaver</taxon>
    </lineage>
</organism>
<keyword evidence="3" id="KW-1185">Reference proteome</keyword>
<accession>A0AAD4T9H3</accession>
<dbReference type="SMART" id="SM00205">
    <property type="entry name" value="THN"/>
    <property type="match status" value="1"/>
</dbReference>
<dbReference type="CDD" id="cd09218">
    <property type="entry name" value="TLP-PA"/>
    <property type="match status" value="1"/>
</dbReference>
<dbReference type="InterPro" id="IPR037176">
    <property type="entry name" value="Osmotin/thaumatin-like_sf"/>
</dbReference>
<dbReference type="Proteomes" id="UP001202328">
    <property type="component" value="Unassembled WGS sequence"/>
</dbReference>
<dbReference type="PANTHER" id="PTHR31048">
    <property type="entry name" value="OS03G0233200 PROTEIN"/>
    <property type="match status" value="1"/>
</dbReference>
<evidence type="ECO:0000313" key="3">
    <source>
        <dbReference type="Proteomes" id="UP001202328"/>
    </source>
</evidence>
<protein>
    <recommendedName>
        <fullName evidence="4">Thaumatin-like protein</fullName>
    </recommendedName>
</protein>
<sequence>MIRGNLLVGLISFLLIVNVSAVSSATFTMTNKCNLTVWPAIISSSATSTGISPLNTTGFPLPKDESRILTVPSSWTGRLWGRTHCSSDSTGNFSCISGDCGSGKVECSGGGATPPLATLAEFSLNALSGLDFYDVSFVNGFNLPMLVVPKGGKSGNCSTTGCVVNLTEVCPNDLKVTSQDGSKVACKSACQAFGDPQYCCPGNRNSCKPSIYSEFFKKSCPRAHSYALDDATSTFSSASANYVITFCPPLSTIKRGTKTPEAASGGKSPEVVGVSSSSPQPVSWVQFLGGAVSLYISTSSSGSSLWRNIILF</sequence>
<dbReference type="Pfam" id="PF00314">
    <property type="entry name" value="Thaumatin"/>
    <property type="match status" value="1"/>
</dbReference>
<keyword evidence="1" id="KW-0732">Signal</keyword>
<dbReference type="PROSITE" id="PS51367">
    <property type="entry name" value="THAUMATIN_2"/>
    <property type="match status" value="1"/>
</dbReference>
<evidence type="ECO:0008006" key="4">
    <source>
        <dbReference type="Google" id="ProtNLM"/>
    </source>
</evidence>
<dbReference type="PRINTS" id="PR00347">
    <property type="entry name" value="THAUMATIN"/>
</dbReference>
<comment type="caution">
    <text evidence="2">The sequence shown here is derived from an EMBL/GenBank/DDBJ whole genome shotgun (WGS) entry which is preliminary data.</text>
</comment>
<evidence type="ECO:0000256" key="1">
    <source>
        <dbReference type="SAM" id="SignalP"/>
    </source>
</evidence>
<evidence type="ECO:0000313" key="2">
    <source>
        <dbReference type="EMBL" id="KAI3948946.1"/>
    </source>
</evidence>
<dbReference type="FunFam" id="2.60.110.10:FF:000004">
    <property type="entry name" value="THAUMATIN-LIKE PROTEIN 1"/>
    <property type="match status" value="1"/>
</dbReference>
<dbReference type="SUPFAM" id="SSF49870">
    <property type="entry name" value="Osmotin, thaumatin-like protein"/>
    <property type="match status" value="1"/>
</dbReference>